<gene>
    <name evidence="2" type="ORF">THAOC_13681</name>
</gene>
<organism evidence="2 3">
    <name type="scientific">Thalassiosira oceanica</name>
    <name type="common">Marine diatom</name>
    <dbReference type="NCBI Taxonomy" id="159749"/>
    <lineage>
        <taxon>Eukaryota</taxon>
        <taxon>Sar</taxon>
        <taxon>Stramenopiles</taxon>
        <taxon>Ochrophyta</taxon>
        <taxon>Bacillariophyta</taxon>
        <taxon>Coscinodiscophyceae</taxon>
        <taxon>Thalassiosirophycidae</taxon>
        <taxon>Thalassiosirales</taxon>
        <taxon>Thalassiosiraceae</taxon>
        <taxon>Thalassiosira</taxon>
    </lineage>
</organism>
<evidence type="ECO:0000256" key="1">
    <source>
        <dbReference type="SAM" id="MobiDB-lite"/>
    </source>
</evidence>
<dbReference type="AlphaFoldDB" id="K0SJC2"/>
<keyword evidence="3" id="KW-1185">Reference proteome</keyword>
<sequence length="136" mass="14114">MHTKDLVRAAAAVAPADDSALINRLFTDDGSANTSSKAAPAVRLPDAPTCSASANTPSAFTTRHCVRVVDQGRCRGLQGRSADGILHRRRTRSLGSIPRRPLYHGASAAVSSAAELRSVGNDANNGGYLADGGTSW</sequence>
<dbReference type="Proteomes" id="UP000266841">
    <property type="component" value="Unassembled WGS sequence"/>
</dbReference>
<reference evidence="2 3" key="1">
    <citation type="journal article" date="2012" name="Genome Biol.">
        <title>Genome and low-iron response of an oceanic diatom adapted to chronic iron limitation.</title>
        <authorList>
            <person name="Lommer M."/>
            <person name="Specht M."/>
            <person name="Roy A.S."/>
            <person name="Kraemer L."/>
            <person name="Andreson R."/>
            <person name="Gutowska M.A."/>
            <person name="Wolf J."/>
            <person name="Bergner S.V."/>
            <person name="Schilhabel M.B."/>
            <person name="Klostermeier U.C."/>
            <person name="Beiko R.G."/>
            <person name="Rosenstiel P."/>
            <person name="Hippler M."/>
            <person name="Laroche J."/>
        </authorList>
    </citation>
    <scope>NUCLEOTIDE SEQUENCE [LARGE SCALE GENOMIC DNA]</scope>
    <source>
        <strain evidence="2 3">CCMP1005</strain>
    </source>
</reference>
<feature type="region of interest" description="Disordered" evidence="1">
    <location>
        <begin position="31"/>
        <end position="56"/>
    </location>
</feature>
<accession>K0SJC2</accession>
<dbReference type="EMBL" id="AGNL01015799">
    <property type="protein sequence ID" value="EJK65450.1"/>
    <property type="molecule type" value="Genomic_DNA"/>
</dbReference>
<comment type="caution">
    <text evidence="2">The sequence shown here is derived from an EMBL/GenBank/DDBJ whole genome shotgun (WGS) entry which is preliminary data.</text>
</comment>
<protein>
    <submittedName>
        <fullName evidence="2">Uncharacterized protein</fullName>
    </submittedName>
</protein>
<proteinExistence type="predicted"/>
<name>K0SJC2_THAOC</name>
<evidence type="ECO:0000313" key="2">
    <source>
        <dbReference type="EMBL" id="EJK65450.1"/>
    </source>
</evidence>
<evidence type="ECO:0000313" key="3">
    <source>
        <dbReference type="Proteomes" id="UP000266841"/>
    </source>
</evidence>